<organism evidence="1">
    <name type="scientific">Siphoviridae sp. ct0yq10</name>
    <dbReference type="NCBI Taxonomy" id="2826270"/>
    <lineage>
        <taxon>Viruses</taxon>
        <taxon>Duplodnaviria</taxon>
        <taxon>Heunggongvirae</taxon>
        <taxon>Uroviricota</taxon>
        <taxon>Caudoviricetes</taxon>
    </lineage>
</organism>
<protein>
    <submittedName>
        <fullName evidence="1">Uncharacterized protein</fullName>
    </submittedName>
</protein>
<reference evidence="1" key="1">
    <citation type="journal article" date="2021" name="Proc. Natl. Acad. Sci. U.S.A.">
        <title>A Catalog of Tens of Thousands of Viruses from Human Metagenomes Reveals Hidden Associations with Chronic Diseases.</title>
        <authorList>
            <person name="Tisza M.J."/>
            <person name="Buck C.B."/>
        </authorList>
    </citation>
    <scope>NUCLEOTIDE SEQUENCE</scope>
    <source>
        <strain evidence="1">Ct0yq10</strain>
    </source>
</reference>
<dbReference type="EMBL" id="BK014951">
    <property type="protein sequence ID" value="DAD84060.1"/>
    <property type="molecule type" value="Genomic_DNA"/>
</dbReference>
<name>A0A8S5MPD0_9CAUD</name>
<proteinExistence type="predicted"/>
<sequence length="189" mass="21785">MNSAIYINIKKWLQMYGAGVLDYFIQPDHPEELDPRKRYDNFDVQFNQHVGTTEHFQLNQGAEFPFLAIDVSCDNSSKCFPRFYVTFSVYYSSVSPPTGRVCIENTPEGKLEYREEVHCQIKNMLVHQVKTPKGIQRKTFAQDVASLDNWYLPINAKVLDVGCPLDFSNELVDEVEMFSFPATLSIYTC</sequence>
<accession>A0A8S5MPD0</accession>
<evidence type="ECO:0000313" key="1">
    <source>
        <dbReference type="EMBL" id="DAD84060.1"/>
    </source>
</evidence>